<keyword evidence="2" id="KW-1133">Transmembrane helix</keyword>
<feature type="transmembrane region" description="Helical" evidence="2">
    <location>
        <begin position="377"/>
        <end position="396"/>
    </location>
</feature>
<organism evidence="3 4">
    <name type="scientific">Meloidogyne enterolobii</name>
    <name type="common">Root-knot nematode worm</name>
    <name type="synonym">Meloidogyne mayaguensis</name>
    <dbReference type="NCBI Taxonomy" id="390850"/>
    <lineage>
        <taxon>Eukaryota</taxon>
        <taxon>Metazoa</taxon>
        <taxon>Ecdysozoa</taxon>
        <taxon>Nematoda</taxon>
        <taxon>Chromadorea</taxon>
        <taxon>Rhabditida</taxon>
        <taxon>Tylenchina</taxon>
        <taxon>Tylenchomorpha</taxon>
        <taxon>Tylenchoidea</taxon>
        <taxon>Meloidogynidae</taxon>
        <taxon>Meloidogyninae</taxon>
        <taxon>Meloidogyne</taxon>
    </lineage>
</organism>
<evidence type="ECO:0000256" key="1">
    <source>
        <dbReference type="SAM" id="MobiDB-lite"/>
    </source>
</evidence>
<name>A0A6V7VS76_MELEN</name>
<keyword evidence="2" id="KW-0472">Membrane</keyword>
<feature type="transmembrane region" description="Helical" evidence="2">
    <location>
        <begin position="111"/>
        <end position="130"/>
    </location>
</feature>
<reference evidence="3 4" key="1">
    <citation type="submission" date="2020-08" db="EMBL/GenBank/DDBJ databases">
        <authorList>
            <person name="Koutsovoulos G."/>
            <person name="Danchin GJ E."/>
        </authorList>
    </citation>
    <scope>NUCLEOTIDE SEQUENCE [LARGE SCALE GENOMIC DNA]</scope>
</reference>
<dbReference type="OrthoDB" id="5907075at2759"/>
<keyword evidence="2" id="KW-0812">Transmembrane</keyword>
<feature type="compositionally biased region" description="Acidic residues" evidence="1">
    <location>
        <begin position="587"/>
        <end position="610"/>
    </location>
</feature>
<sequence length="622" mass="72716">MDIERFWCEIEYVNMRVESNYEVDILSRLGILERETPNDNLTTKIKSNRFVDKKRKFHRVSLNVALNKISLSESSTDEDKDFINKTLSSETKKDQTIFYSSNNNCHSNPNFCEFISLLSAAGFLGFSLTLKESNFETNFDGINILINSIFILLGSYFATFCLFKFNLNSFFLLLSVMLTFVTIFALFLIDKSEKILNFGYLNIILFNASQSFLIATIERVILLIIPRWKGNFGRVIFIVYSFIAFCAFLSSSLQINLEKNNLLNNSEINEKQIKILNKTENFLEEFIFIKYLFFNEFLFILLIFVLPILFGFCCFLGQPLGSPQQKISKNNYFNELQVSSSFICQILLFFIMTLHFTSSFIAQHSIYFNNENNFENIQNVLFWLFLLIFRLPFVFWPDLSIRLNLFYFLYFILITASILLKLIIPEHFSNIFDLAILSFSSNFPLFLYVWYINYSKCSHLDISFCYILSLSFGELIGKFIFWKQNISPSLSFKIGLFSIAFLLFLILFFKIQKEGRQRQIIEYRSSINGKGNTQNSSKTKRKLKKKVKTSKGAYSLLEMNRRIANKNNTEKQQKTLISSNDDRSSFDSEDDEDEADVEMESVTGDYDEELEKEECKKINELL</sequence>
<feature type="transmembrane region" description="Helical" evidence="2">
    <location>
        <begin position="430"/>
        <end position="451"/>
    </location>
</feature>
<feature type="transmembrane region" description="Helical" evidence="2">
    <location>
        <begin position="463"/>
        <end position="482"/>
    </location>
</feature>
<feature type="transmembrane region" description="Helical" evidence="2">
    <location>
        <begin position="170"/>
        <end position="189"/>
    </location>
</feature>
<evidence type="ECO:0000313" key="3">
    <source>
        <dbReference type="EMBL" id="CAD2177810.1"/>
    </source>
</evidence>
<feature type="transmembrane region" description="Helical" evidence="2">
    <location>
        <begin position="494"/>
        <end position="511"/>
    </location>
</feature>
<gene>
    <name evidence="3" type="ORF">MENT_LOCUS29706</name>
</gene>
<feature type="transmembrane region" description="Helical" evidence="2">
    <location>
        <begin position="201"/>
        <end position="225"/>
    </location>
</feature>
<dbReference type="EMBL" id="CAJEWN010000305">
    <property type="protein sequence ID" value="CAD2177810.1"/>
    <property type="molecule type" value="Genomic_DNA"/>
</dbReference>
<dbReference type="Proteomes" id="UP000580250">
    <property type="component" value="Unassembled WGS sequence"/>
</dbReference>
<feature type="transmembrane region" description="Helical" evidence="2">
    <location>
        <begin position="237"/>
        <end position="257"/>
    </location>
</feature>
<accession>A0A6V7VS76</accession>
<evidence type="ECO:0000313" key="4">
    <source>
        <dbReference type="Proteomes" id="UP000580250"/>
    </source>
</evidence>
<feature type="transmembrane region" description="Helical" evidence="2">
    <location>
        <begin position="142"/>
        <end position="163"/>
    </location>
</feature>
<feature type="transmembrane region" description="Helical" evidence="2">
    <location>
        <begin position="297"/>
        <end position="317"/>
    </location>
</feature>
<protein>
    <submittedName>
        <fullName evidence="3">Uncharacterized protein</fullName>
    </submittedName>
</protein>
<evidence type="ECO:0000256" key="2">
    <source>
        <dbReference type="SAM" id="Phobius"/>
    </source>
</evidence>
<feature type="transmembrane region" description="Helical" evidence="2">
    <location>
        <begin position="403"/>
        <end position="424"/>
    </location>
</feature>
<proteinExistence type="predicted"/>
<feature type="transmembrane region" description="Helical" evidence="2">
    <location>
        <begin position="338"/>
        <end position="357"/>
    </location>
</feature>
<comment type="caution">
    <text evidence="3">The sequence shown here is derived from an EMBL/GenBank/DDBJ whole genome shotgun (WGS) entry which is preliminary data.</text>
</comment>
<dbReference type="AlphaFoldDB" id="A0A6V7VS76"/>
<feature type="region of interest" description="Disordered" evidence="1">
    <location>
        <begin position="568"/>
        <end position="610"/>
    </location>
</feature>